<accession>A0A8J2JL53</accession>
<dbReference type="AlphaFoldDB" id="A0A8J2JL53"/>
<organism evidence="1 2">
    <name type="scientific">Allacma fusca</name>
    <dbReference type="NCBI Taxonomy" id="39272"/>
    <lineage>
        <taxon>Eukaryota</taxon>
        <taxon>Metazoa</taxon>
        <taxon>Ecdysozoa</taxon>
        <taxon>Arthropoda</taxon>
        <taxon>Hexapoda</taxon>
        <taxon>Collembola</taxon>
        <taxon>Symphypleona</taxon>
        <taxon>Sminthuridae</taxon>
        <taxon>Allacma</taxon>
    </lineage>
</organism>
<reference evidence="1" key="1">
    <citation type="submission" date="2021-06" db="EMBL/GenBank/DDBJ databases">
        <authorList>
            <person name="Hodson N. C."/>
            <person name="Mongue J. A."/>
            <person name="Jaron S. K."/>
        </authorList>
    </citation>
    <scope>NUCLEOTIDE SEQUENCE</scope>
</reference>
<sequence length="29" mass="3359">ETFLKGHLKTLNALKQAKITLTSFQEIRE</sequence>
<feature type="non-terminal residue" evidence="1">
    <location>
        <position position="1"/>
    </location>
</feature>
<proteinExistence type="predicted"/>
<protein>
    <submittedName>
        <fullName evidence="1">Uncharacterized protein</fullName>
    </submittedName>
</protein>
<name>A0A8J2JL53_9HEXA</name>
<keyword evidence="2" id="KW-1185">Reference proteome</keyword>
<evidence type="ECO:0000313" key="2">
    <source>
        <dbReference type="Proteomes" id="UP000708208"/>
    </source>
</evidence>
<dbReference type="EMBL" id="CAJVCH010089758">
    <property type="protein sequence ID" value="CAG7722482.1"/>
    <property type="molecule type" value="Genomic_DNA"/>
</dbReference>
<gene>
    <name evidence="1" type="ORF">AFUS01_LOCUS11613</name>
</gene>
<comment type="caution">
    <text evidence="1">The sequence shown here is derived from an EMBL/GenBank/DDBJ whole genome shotgun (WGS) entry which is preliminary data.</text>
</comment>
<dbReference type="Proteomes" id="UP000708208">
    <property type="component" value="Unassembled WGS sequence"/>
</dbReference>
<evidence type="ECO:0000313" key="1">
    <source>
        <dbReference type="EMBL" id="CAG7722482.1"/>
    </source>
</evidence>